<evidence type="ECO:0000256" key="1">
    <source>
        <dbReference type="ARBA" id="ARBA00004496"/>
    </source>
</evidence>
<evidence type="ECO:0000313" key="15">
    <source>
        <dbReference type="Proteomes" id="UP000243975"/>
    </source>
</evidence>
<keyword evidence="3" id="KW-0813">Transport</keyword>
<feature type="region of interest" description="Disordered" evidence="12">
    <location>
        <begin position="335"/>
        <end position="363"/>
    </location>
</feature>
<reference evidence="14 15" key="1">
    <citation type="journal article" date="2016" name="Sci. Rep.">
        <title>The genome sequence of the outbreeding globe artichoke constructed de novo incorporating a phase-aware low-pass sequencing strategy of F1 progeny.</title>
        <authorList>
            <person name="Scaglione D."/>
            <person name="Reyes-Chin-Wo S."/>
            <person name="Acquadro A."/>
            <person name="Froenicke L."/>
            <person name="Portis E."/>
            <person name="Beitel C."/>
            <person name="Tirone M."/>
            <person name="Mauro R."/>
            <person name="Lo Monaco A."/>
            <person name="Mauromicale G."/>
            <person name="Faccioli P."/>
            <person name="Cattivelli L."/>
            <person name="Rieseberg L."/>
            <person name="Michelmore R."/>
            <person name="Lanteri S."/>
        </authorList>
    </citation>
    <scope>NUCLEOTIDE SEQUENCE [LARGE SCALE GENOMIC DNA]</scope>
    <source>
        <strain evidence="14">2C</strain>
    </source>
</reference>
<dbReference type="Proteomes" id="UP000243975">
    <property type="component" value="Unassembled WGS sequence"/>
</dbReference>
<dbReference type="PANTHER" id="PTHR10527">
    <property type="entry name" value="IMPORTIN BETA"/>
    <property type="match status" value="1"/>
</dbReference>
<comment type="similarity">
    <text evidence="8">Belongs to the importin beta family. Importin beta-2 subfamily.</text>
</comment>
<keyword evidence="6" id="KW-0653">Protein transport</keyword>
<dbReference type="Pfam" id="PF25574">
    <property type="entry name" value="TPR_IMB1"/>
    <property type="match status" value="1"/>
</dbReference>
<evidence type="ECO:0000256" key="7">
    <source>
        <dbReference type="ARBA" id="ARBA00023242"/>
    </source>
</evidence>
<feature type="domain" description="Importin N-terminal" evidence="13">
    <location>
        <begin position="40"/>
        <end position="108"/>
    </location>
</feature>
<dbReference type="EMBL" id="LEKV01003775">
    <property type="protein sequence ID" value="KVH98644.1"/>
    <property type="molecule type" value="Genomic_DNA"/>
</dbReference>
<dbReference type="Pfam" id="PF13513">
    <property type="entry name" value="HEAT_EZ"/>
    <property type="match status" value="1"/>
</dbReference>
<feature type="compositionally biased region" description="Basic and acidic residues" evidence="12">
    <location>
        <begin position="339"/>
        <end position="348"/>
    </location>
</feature>
<accession>A0A103XXF9</accession>
<gene>
    <name evidence="14" type="ORF">Ccrd_023131</name>
</gene>
<dbReference type="GO" id="GO:0031267">
    <property type="term" value="F:small GTPase binding"/>
    <property type="evidence" value="ECO:0007669"/>
    <property type="project" value="InterPro"/>
</dbReference>
<dbReference type="GO" id="GO:0006606">
    <property type="term" value="P:protein import into nucleus"/>
    <property type="evidence" value="ECO:0007669"/>
    <property type="project" value="InterPro"/>
</dbReference>
<comment type="caution">
    <text evidence="14">The sequence shown here is derived from an EMBL/GenBank/DDBJ whole genome shotgun (WGS) entry which is preliminary data.</text>
</comment>
<dbReference type="GO" id="GO:0005737">
    <property type="term" value="C:cytoplasm"/>
    <property type="evidence" value="ECO:0007669"/>
    <property type="project" value="UniProtKB-SubCell"/>
</dbReference>
<evidence type="ECO:0000256" key="8">
    <source>
        <dbReference type="ARBA" id="ARBA00038423"/>
    </source>
</evidence>
<evidence type="ECO:0000256" key="2">
    <source>
        <dbReference type="ARBA" id="ARBA00004642"/>
    </source>
</evidence>
<dbReference type="InterPro" id="IPR040122">
    <property type="entry name" value="Importin_beta"/>
</dbReference>
<evidence type="ECO:0000256" key="11">
    <source>
        <dbReference type="ARBA" id="ARBA00080641"/>
    </source>
</evidence>
<evidence type="ECO:0000256" key="4">
    <source>
        <dbReference type="ARBA" id="ARBA00022490"/>
    </source>
</evidence>
<comment type="subcellular location">
    <subcellularLocation>
        <location evidence="1">Cytoplasm</location>
    </subcellularLocation>
    <subcellularLocation>
        <location evidence="2">Nucleus</location>
        <location evidence="2">Nucleoplasm</location>
    </subcellularLocation>
</comment>
<evidence type="ECO:0000256" key="6">
    <source>
        <dbReference type="ARBA" id="ARBA00022927"/>
    </source>
</evidence>
<evidence type="ECO:0000256" key="12">
    <source>
        <dbReference type="SAM" id="MobiDB-lite"/>
    </source>
</evidence>
<keyword evidence="5" id="KW-0677">Repeat</keyword>
<dbReference type="OMA" id="AQEGAMS"/>
<dbReference type="InterPro" id="IPR016024">
    <property type="entry name" value="ARM-type_fold"/>
</dbReference>
<keyword evidence="15" id="KW-1185">Reference proteome</keyword>
<dbReference type="GO" id="GO:0005654">
    <property type="term" value="C:nucleoplasm"/>
    <property type="evidence" value="ECO:0007669"/>
    <property type="project" value="UniProtKB-SubCell"/>
</dbReference>
<evidence type="ECO:0000313" key="14">
    <source>
        <dbReference type="EMBL" id="KVH98644.1"/>
    </source>
</evidence>
<dbReference type="AlphaFoldDB" id="A0A103XXF9"/>
<dbReference type="Gene3D" id="1.25.10.10">
    <property type="entry name" value="Leucine-rich Repeat Variant"/>
    <property type="match status" value="1"/>
</dbReference>
<organism evidence="14 15">
    <name type="scientific">Cynara cardunculus var. scolymus</name>
    <name type="common">Globe artichoke</name>
    <name type="synonym">Cynara scolymus</name>
    <dbReference type="NCBI Taxonomy" id="59895"/>
    <lineage>
        <taxon>Eukaryota</taxon>
        <taxon>Viridiplantae</taxon>
        <taxon>Streptophyta</taxon>
        <taxon>Embryophyta</taxon>
        <taxon>Tracheophyta</taxon>
        <taxon>Spermatophyta</taxon>
        <taxon>Magnoliopsida</taxon>
        <taxon>eudicotyledons</taxon>
        <taxon>Gunneridae</taxon>
        <taxon>Pentapetalae</taxon>
        <taxon>asterids</taxon>
        <taxon>campanulids</taxon>
        <taxon>Asterales</taxon>
        <taxon>Asteraceae</taxon>
        <taxon>Carduoideae</taxon>
        <taxon>Cardueae</taxon>
        <taxon>Carduinae</taxon>
        <taxon>Cynara</taxon>
    </lineage>
</organism>
<sequence>MAAAVVVAAAATWQPQEGGFKEICGLLEQQISPSSDKSQIWQQLQHYSQFPDFNNYLAFILAHAEGKPVEVRQAAGLLLKNNLKTAFKSMPPANQEYIKAELLPCLGAADRQIRSTSGTIISVLVQLGGVLGWPELLHSLVKCLESNDLTHMEGAMDALSKVDSLTHRNYHKIQICEDIPQVLDAENPGSSERPIDIFLPRLLQLFQSPHASLRKLALGSVNQYIMLMPPVLYMSMDNYLQGLFVLANDPSSEVRKLPHLRNVIEYMLQVNKDPDEEVSLEACEFWSAYCEAPLPPENLRAFLPRLIPVLLSNMAYAEDDESLLDAEVNSFSSLEDGSLPDRDQDLKPRFHSSRFHGSEDAEDDDDDIVNIWNLRKCSAAALDIISNVFGDEILPTLMPFVQSKLSTSDDASWKEREAAVLALGAIAEGCINGLYPHLSEIVAFLIPLLDDKFPLIRSISCWTLSRFSKFIVQGIAHREGHEQFEKVLTGLLRRILDNNKRVQEAACSAFATLEEEAAEELEPRLEIILQHLMCAFGKYQRRNLRIVYDAIGTLADAVGGELNQPKHLEILMPPLIAKWQQLSNTDKDLFPLLECFTSIAQALGSGFSQFSQPVFQRCLDIIQSQQLAKVDPVSAGAQFDKEFVVCSLDLLSGLAEGLGSGIESLVSQSNLRDLLLQCCMDDGTDIRQSAFALLGDLARVCPIHLRPRLPEFLDIAAKQLNTPKLKETISVANNACWAIGELAIKVNQEISPVVMTVISCLVPILQHAEGLNKSLIENSAITLGRLASVCPELVSPHMEHFMQSWCIALAMIRDDIEKEDAFRGLCAMVKANPSGALSSLVFLCRAIASWHEIRSEELHNEVSQVLLGYKQMLKNGAWEQCMSALEPPVKERLSKYKV</sequence>
<evidence type="ECO:0000259" key="13">
    <source>
        <dbReference type="PROSITE" id="PS50166"/>
    </source>
</evidence>
<dbReference type="Gramene" id="KVH98644">
    <property type="protein sequence ID" value="KVH98644"/>
    <property type="gene ID" value="Ccrd_023131"/>
</dbReference>
<proteinExistence type="inferred from homology"/>
<keyword evidence="7" id="KW-0539">Nucleus</keyword>
<dbReference type="InterPro" id="IPR001494">
    <property type="entry name" value="Importin-beta_N"/>
</dbReference>
<dbReference type="SMART" id="SM00913">
    <property type="entry name" value="IBN_N"/>
    <property type="match status" value="1"/>
</dbReference>
<evidence type="ECO:0000256" key="5">
    <source>
        <dbReference type="ARBA" id="ARBA00022737"/>
    </source>
</evidence>
<evidence type="ECO:0000256" key="9">
    <source>
        <dbReference type="ARBA" id="ARBA00067327"/>
    </source>
</evidence>
<dbReference type="InterPro" id="IPR011989">
    <property type="entry name" value="ARM-like"/>
</dbReference>
<keyword evidence="4" id="KW-0963">Cytoplasm</keyword>
<protein>
    <recommendedName>
        <fullName evidence="9">Transportin-1</fullName>
    </recommendedName>
    <alternativeName>
        <fullName evidence="10">Importin beta-2</fullName>
    </alternativeName>
    <alternativeName>
        <fullName evidence="11">Karyopherin beta-2</fullName>
    </alternativeName>
</protein>
<name>A0A103XXF9_CYNCS</name>
<dbReference type="InterPro" id="IPR058584">
    <property type="entry name" value="IMB1_TNPO1-like_TPR"/>
</dbReference>
<dbReference type="Pfam" id="PF03810">
    <property type="entry name" value="IBN_N"/>
    <property type="match status" value="1"/>
</dbReference>
<evidence type="ECO:0000256" key="3">
    <source>
        <dbReference type="ARBA" id="ARBA00022448"/>
    </source>
</evidence>
<dbReference type="PROSITE" id="PS50166">
    <property type="entry name" value="IMPORTIN_B_NT"/>
    <property type="match status" value="1"/>
</dbReference>
<dbReference type="STRING" id="59895.A0A103XXF9"/>
<dbReference type="FunFam" id="1.25.10.10:FF:000206">
    <property type="entry name" value="Transportin-1"/>
    <property type="match status" value="1"/>
</dbReference>
<evidence type="ECO:0000256" key="10">
    <source>
        <dbReference type="ARBA" id="ARBA00076938"/>
    </source>
</evidence>
<dbReference type="SUPFAM" id="SSF48371">
    <property type="entry name" value="ARM repeat"/>
    <property type="match status" value="1"/>
</dbReference>